<dbReference type="Pfam" id="PF03399">
    <property type="entry name" value="SAC3_GANP"/>
    <property type="match status" value="1"/>
</dbReference>
<feature type="domain" description="SAC3/GANP/THP3 conserved" evidence="2">
    <location>
        <begin position="25"/>
        <end position="120"/>
    </location>
</feature>
<protein>
    <recommendedName>
        <fullName evidence="2">SAC3/GANP/THP3 conserved domain-containing protein</fullName>
    </recommendedName>
</protein>
<keyword evidence="4" id="KW-1185">Reference proteome</keyword>
<gene>
    <name evidence="3" type="ORF">TrRE_jg376</name>
</gene>
<evidence type="ECO:0000259" key="2">
    <source>
        <dbReference type="Pfam" id="PF03399"/>
    </source>
</evidence>
<dbReference type="EMBL" id="BRXZ01001575">
    <property type="protein sequence ID" value="GMH74381.1"/>
    <property type="molecule type" value="Genomic_DNA"/>
</dbReference>
<name>A0A9W7ANG2_9STRA</name>
<feature type="compositionally biased region" description="Basic and acidic residues" evidence="1">
    <location>
        <begin position="165"/>
        <end position="179"/>
    </location>
</feature>
<proteinExistence type="predicted"/>
<dbReference type="AlphaFoldDB" id="A0A9W7ANG2"/>
<accession>A0A9W7ANG2</accession>
<sequence>GGIDFGQGLNPMCTICPKDYSPAHYPNLSFALKIASSLSTCDFANVLKMLTPKHDDTRFLYLARCCLAPSIPTIRLELLKRMNKAWGKGEKVEEVARLLHMSPRFQECSDFCVSHGLPVSSGSVAFKVNPVEDSPKGARSQAAGNRGEDHLVFGGDGGEDGGGQNDEHKPTLGEADKQNVKGMKESFAKWILDVQ</sequence>
<comment type="caution">
    <text evidence="3">The sequence shown here is derived from an EMBL/GenBank/DDBJ whole genome shotgun (WGS) entry which is preliminary data.</text>
</comment>
<dbReference type="OrthoDB" id="48402at2759"/>
<evidence type="ECO:0000313" key="4">
    <source>
        <dbReference type="Proteomes" id="UP001165082"/>
    </source>
</evidence>
<evidence type="ECO:0000313" key="3">
    <source>
        <dbReference type="EMBL" id="GMH74381.1"/>
    </source>
</evidence>
<dbReference type="InterPro" id="IPR005062">
    <property type="entry name" value="SAC3/GANP/THP3_conserved"/>
</dbReference>
<feature type="compositionally biased region" description="Gly residues" evidence="1">
    <location>
        <begin position="154"/>
        <end position="164"/>
    </location>
</feature>
<evidence type="ECO:0000256" key="1">
    <source>
        <dbReference type="SAM" id="MobiDB-lite"/>
    </source>
</evidence>
<dbReference type="Gene3D" id="1.25.40.990">
    <property type="match status" value="1"/>
</dbReference>
<reference evidence="3" key="1">
    <citation type="submission" date="2022-07" db="EMBL/GenBank/DDBJ databases">
        <title>Genome analysis of Parmales, a sister group of diatoms, reveals the evolutionary specialization of diatoms from phago-mixotrophs to photoautotrophs.</title>
        <authorList>
            <person name="Ban H."/>
            <person name="Sato S."/>
            <person name="Yoshikawa S."/>
            <person name="Kazumasa Y."/>
            <person name="Nakamura Y."/>
            <person name="Ichinomiya M."/>
            <person name="Saitoh K."/>
            <person name="Sato N."/>
            <person name="Blanc-Mathieu R."/>
            <person name="Endo H."/>
            <person name="Kuwata A."/>
            <person name="Ogata H."/>
        </authorList>
    </citation>
    <scope>NUCLEOTIDE SEQUENCE</scope>
</reference>
<feature type="non-terminal residue" evidence="3">
    <location>
        <position position="1"/>
    </location>
</feature>
<organism evidence="3 4">
    <name type="scientific">Triparma retinervis</name>
    <dbReference type="NCBI Taxonomy" id="2557542"/>
    <lineage>
        <taxon>Eukaryota</taxon>
        <taxon>Sar</taxon>
        <taxon>Stramenopiles</taxon>
        <taxon>Ochrophyta</taxon>
        <taxon>Bolidophyceae</taxon>
        <taxon>Parmales</taxon>
        <taxon>Triparmaceae</taxon>
        <taxon>Triparma</taxon>
    </lineage>
</organism>
<dbReference type="Proteomes" id="UP001165082">
    <property type="component" value="Unassembled WGS sequence"/>
</dbReference>
<feature type="region of interest" description="Disordered" evidence="1">
    <location>
        <begin position="132"/>
        <end position="179"/>
    </location>
</feature>